<dbReference type="InterPro" id="IPR036280">
    <property type="entry name" value="Multihaem_cyt_sf"/>
</dbReference>
<keyword evidence="5" id="KW-0732">Signal</keyword>
<keyword evidence="8" id="KW-0812">Transmembrane</keyword>
<reference evidence="10" key="1">
    <citation type="journal article" date="2021" name="ISME J.">
        <title>Fine-scale metabolic discontinuity in a stratified prokaryote microbiome of a Red Sea deep halocline.</title>
        <authorList>
            <person name="Michoud G."/>
            <person name="Ngugi D.K."/>
            <person name="Barozzi A."/>
            <person name="Merlino G."/>
            <person name="Calleja M.L."/>
            <person name="Delgado-Huertas A."/>
            <person name="Moran X.A.G."/>
            <person name="Daffonchio D."/>
        </authorList>
    </citation>
    <scope>NUCLEOTIDE SEQUENCE</scope>
    <source>
        <strain evidence="10">SuakinDeep_MAG55_1</strain>
    </source>
</reference>
<dbReference type="GO" id="GO:0030313">
    <property type="term" value="C:cell envelope"/>
    <property type="evidence" value="ECO:0007669"/>
    <property type="project" value="UniProtKB-SubCell"/>
</dbReference>
<protein>
    <recommendedName>
        <fullName evidence="9">NapC/NirT cytochrome c N-terminal domain-containing protein</fullName>
    </recommendedName>
</protein>
<dbReference type="GO" id="GO:0046872">
    <property type="term" value="F:metal ion binding"/>
    <property type="evidence" value="ECO:0007669"/>
    <property type="project" value="UniProtKB-KW"/>
</dbReference>
<dbReference type="PANTHER" id="PTHR35038:SF6">
    <property type="entry name" value="SURFACE LOCALIZED DECAHEME CYTOCHROME C LIPOPROTEIN"/>
    <property type="match status" value="1"/>
</dbReference>
<dbReference type="GO" id="GO:0016491">
    <property type="term" value="F:oxidoreductase activity"/>
    <property type="evidence" value="ECO:0007669"/>
    <property type="project" value="TreeGrafter"/>
</dbReference>
<dbReference type="SUPFAM" id="SSF48695">
    <property type="entry name" value="Multiheme cytochromes"/>
    <property type="match status" value="1"/>
</dbReference>
<evidence type="ECO:0000259" key="9">
    <source>
        <dbReference type="Pfam" id="PF03264"/>
    </source>
</evidence>
<keyword evidence="7" id="KW-0408">Iron</keyword>
<feature type="domain" description="NapC/NirT cytochrome c N-terminal" evidence="9">
    <location>
        <begin position="10"/>
        <end position="161"/>
    </location>
</feature>
<keyword evidence="3" id="KW-0349">Heme</keyword>
<dbReference type="InterPro" id="IPR038266">
    <property type="entry name" value="NapC/NirT_cytc_sf"/>
</dbReference>
<evidence type="ECO:0000256" key="3">
    <source>
        <dbReference type="ARBA" id="ARBA00022617"/>
    </source>
</evidence>
<dbReference type="Gene3D" id="1.10.3820.10">
    <property type="entry name" value="Di-heme elbow motif domain"/>
    <property type="match status" value="1"/>
</dbReference>
<organism evidence="10 11">
    <name type="scientific">Candidatus Scalindua arabica</name>
    <dbReference type="NCBI Taxonomy" id="1127984"/>
    <lineage>
        <taxon>Bacteria</taxon>
        <taxon>Pseudomonadati</taxon>
        <taxon>Planctomycetota</taxon>
        <taxon>Candidatus Brocadiia</taxon>
        <taxon>Candidatus Brocadiales</taxon>
        <taxon>Candidatus Scalinduaceae</taxon>
        <taxon>Candidatus Scalindua</taxon>
    </lineage>
</organism>
<comment type="caution">
    <text evidence="10">The sequence shown here is derived from an EMBL/GenBank/DDBJ whole genome shotgun (WGS) entry which is preliminary data.</text>
</comment>
<evidence type="ECO:0000313" key="11">
    <source>
        <dbReference type="Proteomes" id="UP000722750"/>
    </source>
</evidence>
<evidence type="ECO:0000256" key="1">
    <source>
        <dbReference type="ARBA" id="ARBA00004196"/>
    </source>
</evidence>
<name>A0A941W089_9BACT</name>
<dbReference type="Proteomes" id="UP000722750">
    <property type="component" value="Unassembled WGS sequence"/>
</dbReference>
<dbReference type="PANTHER" id="PTHR35038">
    <property type="entry name" value="DISSIMILATORY SULFITE REDUCTASE SIRA"/>
    <property type="match status" value="1"/>
</dbReference>
<evidence type="ECO:0000256" key="7">
    <source>
        <dbReference type="ARBA" id="ARBA00023004"/>
    </source>
</evidence>
<keyword evidence="8" id="KW-1133">Transmembrane helix</keyword>
<keyword evidence="6" id="KW-0249">Electron transport</keyword>
<dbReference type="InterPro" id="IPR051829">
    <property type="entry name" value="Multiheme_Cytochr_ET"/>
</dbReference>
<evidence type="ECO:0000313" key="10">
    <source>
        <dbReference type="EMBL" id="MBS1257457.1"/>
    </source>
</evidence>
<evidence type="ECO:0000256" key="4">
    <source>
        <dbReference type="ARBA" id="ARBA00022723"/>
    </source>
</evidence>
<evidence type="ECO:0000256" key="8">
    <source>
        <dbReference type="SAM" id="Phobius"/>
    </source>
</evidence>
<dbReference type="EMBL" id="JAANXD010000025">
    <property type="protein sequence ID" value="MBS1257457.1"/>
    <property type="molecule type" value="Genomic_DNA"/>
</dbReference>
<dbReference type="InterPro" id="IPR005126">
    <property type="entry name" value="NapC/NirT_cyt_c_N"/>
</dbReference>
<evidence type="ECO:0000256" key="2">
    <source>
        <dbReference type="ARBA" id="ARBA00022448"/>
    </source>
</evidence>
<evidence type="ECO:0000256" key="5">
    <source>
        <dbReference type="ARBA" id="ARBA00022729"/>
    </source>
</evidence>
<sequence>MLENIRKRDRKSVKILAVVTVISFVCCITLIVVAVHKPGSPEFCARCHSMEPSYNTWKETVFCSAECLDCHTHDGSGRTLSVEIQDSNCTNTGCHPVEELTSELSAYKEVFVFNHKTHLKEYPTNLKLRCIGCHSYMGREVEEGVEIKHFGIDEDACFVCHFIKGETPLPTTNDKKEVGDCSLCHKDVQIKIMIYEKEFDHLKYEKKLKVECTNCHFETIHRGNNVGKENCYYCHTNIPEGYEGACRMHKDHVAEHKVPCSPCHDDVSHKWGDEYIYNILPERDIDNKDKGLKKVSGMASVAGTGDVIINAKDKKHILGNEPYLLQREVYAGNGGRGVERSPDPMYLSTVNCTACHKDKDLAVDPMICNTCHEKGFDKTMAEQKEYITSMLDSLSDLLTESQKQGVPESLIDVARYNYDLIVKDGSFGVHNIKYVKDLINYSIQRLE</sequence>
<gene>
    <name evidence="10" type="ORF">MAG551_00501</name>
</gene>
<dbReference type="Pfam" id="PF03264">
    <property type="entry name" value="Cytochrom_NNT"/>
    <property type="match status" value="1"/>
</dbReference>
<accession>A0A941W089</accession>
<dbReference type="AlphaFoldDB" id="A0A941W089"/>
<feature type="transmembrane region" description="Helical" evidence="8">
    <location>
        <begin position="12"/>
        <end position="35"/>
    </location>
</feature>
<keyword evidence="2" id="KW-0813">Transport</keyword>
<evidence type="ECO:0000256" key="6">
    <source>
        <dbReference type="ARBA" id="ARBA00022982"/>
    </source>
</evidence>
<comment type="subcellular location">
    <subcellularLocation>
        <location evidence="1">Cell envelope</location>
    </subcellularLocation>
</comment>
<proteinExistence type="predicted"/>
<keyword evidence="4" id="KW-0479">Metal-binding</keyword>
<keyword evidence="8" id="KW-0472">Membrane</keyword>